<dbReference type="Pfam" id="PF02308">
    <property type="entry name" value="MgtC"/>
    <property type="match status" value="1"/>
</dbReference>
<feature type="transmembrane region" description="Helical" evidence="7">
    <location>
        <begin position="138"/>
        <end position="159"/>
    </location>
</feature>
<dbReference type="GO" id="GO:0005886">
    <property type="term" value="C:plasma membrane"/>
    <property type="evidence" value="ECO:0007669"/>
    <property type="project" value="UniProtKB-SubCell"/>
</dbReference>
<feature type="transmembrane region" description="Helical" evidence="7">
    <location>
        <begin position="87"/>
        <end position="106"/>
    </location>
</feature>
<evidence type="ECO:0000256" key="7">
    <source>
        <dbReference type="SAM" id="Phobius"/>
    </source>
</evidence>
<organism evidence="9 10">
    <name type="scientific">Agathobaculum butyriciproducens</name>
    <dbReference type="NCBI Taxonomy" id="1628085"/>
    <lineage>
        <taxon>Bacteria</taxon>
        <taxon>Bacillati</taxon>
        <taxon>Bacillota</taxon>
        <taxon>Clostridia</taxon>
        <taxon>Eubacteriales</taxon>
        <taxon>Butyricicoccaceae</taxon>
        <taxon>Agathobaculum</taxon>
    </lineage>
</organism>
<reference evidence="9 10" key="1">
    <citation type="submission" date="2021-10" db="EMBL/GenBank/DDBJ databases">
        <title>Anaerobic single-cell dispensing facilitates the cultivation of human gut bacteria.</title>
        <authorList>
            <person name="Afrizal A."/>
        </authorList>
    </citation>
    <scope>NUCLEOTIDE SEQUENCE [LARGE SCALE GENOMIC DNA]</scope>
    <source>
        <strain evidence="9 10">CLA-AA-H270</strain>
    </source>
</reference>
<evidence type="ECO:0000259" key="8">
    <source>
        <dbReference type="Pfam" id="PF02308"/>
    </source>
</evidence>
<sequence length="241" mass="26460">MTETIAYLREFHFASVVLRLALAMLLGGCIGLERERKRRPAGFRTYMLVCLGAALTVLLSLYEYTLITGPWSALAAELGMKTDVSRFGAQVINGIGFLGAGTILVTGRQQVKGLTTAAGLWASACTGLAVGAGFYECVLIAFAMIFLSIRLFPIVDAYIQENARDINLYLEFNSMDDVSTIINQLKAQNVQIYDIDIERNRSGEQLHPSSIFSIRLNEKIPHTQLLSELAGLDCLCAIEEL</sequence>
<evidence type="ECO:0000256" key="4">
    <source>
        <dbReference type="ARBA" id="ARBA00022692"/>
    </source>
</evidence>
<comment type="caution">
    <text evidence="9">The sequence shown here is derived from an EMBL/GenBank/DDBJ whole genome shotgun (WGS) entry which is preliminary data.</text>
</comment>
<evidence type="ECO:0000313" key="10">
    <source>
        <dbReference type="Proteomes" id="UP001298753"/>
    </source>
</evidence>
<comment type="similarity">
    <text evidence="2">Belongs to the MgtC/SapB family.</text>
</comment>
<keyword evidence="10" id="KW-1185">Reference proteome</keyword>
<dbReference type="InterPro" id="IPR003416">
    <property type="entry name" value="MgtC/SapB/SrpB/YhiD_fam"/>
</dbReference>
<gene>
    <name evidence="9" type="ORF">LKD22_02535</name>
</gene>
<dbReference type="PANTHER" id="PTHR33778">
    <property type="entry name" value="PROTEIN MGTC"/>
    <property type="match status" value="1"/>
</dbReference>
<dbReference type="PRINTS" id="PR01837">
    <property type="entry name" value="MGTCSAPBPROT"/>
</dbReference>
<evidence type="ECO:0000256" key="2">
    <source>
        <dbReference type="ARBA" id="ARBA00009298"/>
    </source>
</evidence>
<dbReference type="PANTHER" id="PTHR33778:SF1">
    <property type="entry name" value="MAGNESIUM TRANSPORTER YHID-RELATED"/>
    <property type="match status" value="1"/>
</dbReference>
<protein>
    <submittedName>
        <fullName evidence="9">MgtC/SapB family protein</fullName>
    </submittedName>
</protein>
<proteinExistence type="inferred from homology"/>
<evidence type="ECO:0000256" key="1">
    <source>
        <dbReference type="ARBA" id="ARBA00004651"/>
    </source>
</evidence>
<dbReference type="GeneID" id="98660111"/>
<evidence type="ECO:0000313" key="9">
    <source>
        <dbReference type="EMBL" id="MCC2176019.1"/>
    </source>
</evidence>
<name>A0AAW4VSY1_9FIRM</name>
<keyword evidence="3" id="KW-1003">Cell membrane</keyword>
<evidence type="ECO:0000256" key="6">
    <source>
        <dbReference type="ARBA" id="ARBA00023136"/>
    </source>
</evidence>
<dbReference type="AlphaFoldDB" id="A0AAW4VSY1"/>
<accession>A0AAW4VSY1</accession>
<feature type="transmembrane region" description="Helical" evidence="7">
    <location>
        <begin position="45"/>
        <end position="67"/>
    </location>
</feature>
<dbReference type="RefSeq" id="WP_110436256.1">
    <property type="nucleotide sequence ID" value="NZ_DBEZDI010000110.1"/>
</dbReference>
<feature type="transmembrane region" description="Helical" evidence="7">
    <location>
        <begin position="12"/>
        <end position="33"/>
    </location>
</feature>
<dbReference type="InterPro" id="IPR049177">
    <property type="entry name" value="MgtC_SapB_SrpB_YhiD_N"/>
</dbReference>
<evidence type="ECO:0000256" key="5">
    <source>
        <dbReference type="ARBA" id="ARBA00022989"/>
    </source>
</evidence>
<evidence type="ECO:0000256" key="3">
    <source>
        <dbReference type="ARBA" id="ARBA00022475"/>
    </source>
</evidence>
<feature type="domain" description="MgtC/SapB/SrpB/YhiD N-terminal" evidence="8">
    <location>
        <begin position="20"/>
        <end position="154"/>
    </location>
</feature>
<dbReference type="EMBL" id="JAJEPX010000004">
    <property type="protein sequence ID" value="MCC2176019.1"/>
    <property type="molecule type" value="Genomic_DNA"/>
</dbReference>
<keyword evidence="6 7" id="KW-0472">Membrane</keyword>
<comment type="subcellular location">
    <subcellularLocation>
        <location evidence="1">Cell membrane</location>
        <topology evidence="1">Multi-pass membrane protein</topology>
    </subcellularLocation>
</comment>
<dbReference type="Proteomes" id="UP001298753">
    <property type="component" value="Unassembled WGS sequence"/>
</dbReference>
<keyword evidence="4 7" id="KW-0812">Transmembrane</keyword>
<keyword evidence="5 7" id="KW-1133">Transmembrane helix</keyword>